<accession>A0ABN1XP76</accession>
<keyword evidence="1" id="KW-0805">Transcription regulation</keyword>
<dbReference type="PANTHER" id="PTHR44846:SF17">
    <property type="entry name" value="GNTR-FAMILY TRANSCRIPTIONAL REGULATOR"/>
    <property type="match status" value="1"/>
</dbReference>
<dbReference type="EMBL" id="BAAAJK010000006">
    <property type="protein sequence ID" value="GAA1386479.1"/>
    <property type="molecule type" value="Genomic_DNA"/>
</dbReference>
<keyword evidence="6" id="KW-1185">Reference proteome</keyword>
<dbReference type="Gene3D" id="1.10.10.10">
    <property type="entry name" value="Winged helix-like DNA-binding domain superfamily/Winged helix DNA-binding domain"/>
    <property type="match status" value="1"/>
</dbReference>
<feature type="domain" description="HTH gntR-type" evidence="4">
    <location>
        <begin position="8"/>
        <end position="76"/>
    </location>
</feature>
<dbReference type="SUPFAM" id="SSF46785">
    <property type="entry name" value="Winged helix' DNA-binding domain"/>
    <property type="match status" value="1"/>
</dbReference>
<dbReference type="InterPro" id="IPR036390">
    <property type="entry name" value="WH_DNA-bd_sf"/>
</dbReference>
<dbReference type="SUPFAM" id="SSF64288">
    <property type="entry name" value="Chorismate lyase-like"/>
    <property type="match status" value="1"/>
</dbReference>
<dbReference type="InterPro" id="IPR050679">
    <property type="entry name" value="Bact_HTH_transcr_reg"/>
</dbReference>
<evidence type="ECO:0000256" key="3">
    <source>
        <dbReference type="ARBA" id="ARBA00023163"/>
    </source>
</evidence>
<dbReference type="CDD" id="cd07377">
    <property type="entry name" value="WHTH_GntR"/>
    <property type="match status" value="1"/>
</dbReference>
<dbReference type="Pfam" id="PF07702">
    <property type="entry name" value="UTRA"/>
    <property type="match status" value="1"/>
</dbReference>
<evidence type="ECO:0000256" key="2">
    <source>
        <dbReference type="ARBA" id="ARBA00023125"/>
    </source>
</evidence>
<dbReference type="Gene3D" id="3.40.1410.10">
    <property type="entry name" value="Chorismate lyase-like"/>
    <property type="match status" value="1"/>
</dbReference>
<dbReference type="InterPro" id="IPR011663">
    <property type="entry name" value="UTRA"/>
</dbReference>
<gene>
    <name evidence="5" type="ORF">GCM10009613_20490</name>
</gene>
<dbReference type="Pfam" id="PF00392">
    <property type="entry name" value="GntR"/>
    <property type="match status" value="1"/>
</dbReference>
<protein>
    <submittedName>
        <fullName evidence="5">GntR family transcriptional regulator</fullName>
    </submittedName>
</protein>
<dbReference type="SMART" id="SM00345">
    <property type="entry name" value="HTH_GNTR"/>
    <property type="match status" value="1"/>
</dbReference>
<organism evidence="5 6">
    <name type="scientific">Pseudonocardia kongjuensis</name>
    <dbReference type="NCBI Taxonomy" id="102227"/>
    <lineage>
        <taxon>Bacteria</taxon>
        <taxon>Bacillati</taxon>
        <taxon>Actinomycetota</taxon>
        <taxon>Actinomycetes</taxon>
        <taxon>Pseudonocardiales</taxon>
        <taxon>Pseudonocardiaceae</taxon>
        <taxon>Pseudonocardia</taxon>
    </lineage>
</organism>
<evidence type="ECO:0000256" key="1">
    <source>
        <dbReference type="ARBA" id="ARBA00023015"/>
    </source>
</evidence>
<sequence length="251" mass="27173">MRDMAVRRRPTHEIAADLRAAIEAGELPPGSRLPSRAALAERYGVAELTVTHAMTQLRHEGLITSRAGAGSYVRGPQQLLRASRLRLSRAERVAGRGTFATDAHSGGWTARSDVEVRTERADATVAGYLGIGEGDEVLVRDRVMYADDEPVQLATSYLPAELATGAMAEPDSGPGGIYARLEDAGHVLTHYEETVRVGRATESEAAALRTTPGTPLLRLVRRAHTATRVVEVNLITMLGERFELHYEAPAE</sequence>
<dbReference type="Proteomes" id="UP001501414">
    <property type="component" value="Unassembled WGS sequence"/>
</dbReference>
<dbReference type="PRINTS" id="PR00035">
    <property type="entry name" value="HTHGNTR"/>
</dbReference>
<dbReference type="InterPro" id="IPR036388">
    <property type="entry name" value="WH-like_DNA-bd_sf"/>
</dbReference>
<dbReference type="SMART" id="SM00866">
    <property type="entry name" value="UTRA"/>
    <property type="match status" value="1"/>
</dbReference>
<evidence type="ECO:0000259" key="4">
    <source>
        <dbReference type="PROSITE" id="PS50949"/>
    </source>
</evidence>
<proteinExistence type="predicted"/>
<comment type="caution">
    <text evidence="5">The sequence shown here is derived from an EMBL/GenBank/DDBJ whole genome shotgun (WGS) entry which is preliminary data.</text>
</comment>
<evidence type="ECO:0000313" key="5">
    <source>
        <dbReference type="EMBL" id="GAA1386479.1"/>
    </source>
</evidence>
<dbReference type="InterPro" id="IPR028978">
    <property type="entry name" value="Chorismate_lyase_/UTRA_dom_sf"/>
</dbReference>
<dbReference type="InterPro" id="IPR000524">
    <property type="entry name" value="Tscrpt_reg_HTH_GntR"/>
</dbReference>
<keyword evidence="2" id="KW-0238">DNA-binding</keyword>
<dbReference type="PANTHER" id="PTHR44846">
    <property type="entry name" value="MANNOSYL-D-GLYCERATE TRANSPORT/METABOLISM SYSTEM REPRESSOR MNGR-RELATED"/>
    <property type="match status" value="1"/>
</dbReference>
<keyword evidence="3" id="KW-0804">Transcription</keyword>
<evidence type="ECO:0000313" key="6">
    <source>
        <dbReference type="Proteomes" id="UP001501414"/>
    </source>
</evidence>
<reference evidence="5 6" key="1">
    <citation type="journal article" date="2019" name="Int. J. Syst. Evol. Microbiol.">
        <title>The Global Catalogue of Microorganisms (GCM) 10K type strain sequencing project: providing services to taxonomists for standard genome sequencing and annotation.</title>
        <authorList>
            <consortium name="The Broad Institute Genomics Platform"/>
            <consortium name="The Broad Institute Genome Sequencing Center for Infectious Disease"/>
            <person name="Wu L."/>
            <person name="Ma J."/>
        </authorList>
    </citation>
    <scope>NUCLEOTIDE SEQUENCE [LARGE SCALE GENOMIC DNA]</scope>
    <source>
        <strain evidence="5 6">JCM 11896</strain>
    </source>
</reference>
<name>A0ABN1XP76_9PSEU</name>
<dbReference type="PROSITE" id="PS50949">
    <property type="entry name" value="HTH_GNTR"/>
    <property type="match status" value="1"/>
</dbReference>